<name>A0A409VRE6_9AGAR</name>
<dbReference type="AlphaFoldDB" id="A0A409VRE6"/>
<sequence>MASKSPSNSTLLLKNRNPSLRLTPYDGKVGTVIQDHIYTTPNETFIPMPLFGAREVLVRQDFRYGPDDHTLWPQPYSSLSPHLAAIPRKPTDSTHPLAPLWKNPSPSDFVSTAQGAIATGLGKISSSFFDELNSIAVPLQARYDDYVNSLPSRKPNPVAATLHRIVGFVQQRLQSFTTNWIQVRFTVTEFQRLLLELHGCLDYIQTYKPQIDGFVSAPVKTTTLQTIGAFTTNVRVVEEFASVGIPVWFIRPHSSSFDSNVLAEVAPTHYHNTLVMEKHPHYPPVFKGRCDVDSFVVVTHVLQFSRHQLTGPNPFIGDDPSSNRNSEGEPPAKKLKAGYPQKASSASSSAHQTLGRDKFQPLTGPMAPFSIPAWAEQLRNVDQTQPPATERLPKGGYYAYPDPALFLTAQTDKKRQLMIEAYSRIGPVWQSRLQESSGMAMTNQQWRDLLHVTFTLHPDQWIKGETKAAIRQRAVLKELLPAGCGHRTVDKAEMYSLPGTGESFSSGRLPPVDSIRKFAYFLYMLNFQSELSALDQVAREYLDPIALSEHEGEIMHLFPYDTFIVSRVSTANSGLAADSLRDRIPYLRTFARIMSCWKGEKPDIFRLGRHHSGSDANIPVDVAAELEKEIARFYCQQFFNYFRRAAQIPHRLNSPTS</sequence>
<comment type="caution">
    <text evidence="2">The sequence shown here is derived from an EMBL/GenBank/DDBJ whole genome shotgun (WGS) entry which is preliminary data.</text>
</comment>
<evidence type="ECO:0000256" key="1">
    <source>
        <dbReference type="SAM" id="MobiDB-lite"/>
    </source>
</evidence>
<organism evidence="2 3">
    <name type="scientific">Panaeolus cyanescens</name>
    <dbReference type="NCBI Taxonomy" id="181874"/>
    <lineage>
        <taxon>Eukaryota</taxon>
        <taxon>Fungi</taxon>
        <taxon>Dikarya</taxon>
        <taxon>Basidiomycota</taxon>
        <taxon>Agaricomycotina</taxon>
        <taxon>Agaricomycetes</taxon>
        <taxon>Agaricomycetidae</taxon>
        <taxon>Agaricales</taxon>
        <taxon>Agaricineae</taxon>
        <taxon>Galeropsidaceae</taxon>
        <taxon>Panaeolus</taxon>
    </lineage>
</organism>
<dbReference type="OrthoDB" id="2634326at2759"/>
<reference evidence="2 3" key="1">
    <citation type="journal article" date="2018" name="Evol. Lett.">
        <title>Horizontal gene cluster transfer increased hallucinogenic mushroom diversity.</title>
        <authorList>
            <person name="Reynolds H.T."/>
            <person name="Vijayakumar V."/>
            <person name="Gluck-Thaler E."/>
            <person name="Korotkin H.B."/>
            <person name="Matheny P.B."/>
            <person name="Slot J.C."/>
        </authorList>
    </citation>
    <scope>NUCLEOTIDE SEQUENCE [LARGE SCALE GENOMIC DNA]</scope>
    <source>
        <strain evidence="2 3">2629</strain>
    </source>
</reference>
<dbReference type="EMBL" id="NHTK01005999">
    <property type="protein sequence ID" value="PPQ68817.1"/>
    <property type="molecule type" value="Genomic_DNA"/>
</dbReference>
<protein>
    <submittedName>
        <fullName evidence="2">Uncharacterized protein</fullName>
    </submittedName>
</protein>
<dbReference type="Proteomes" id="UP000284842">
    <property type="component" value="Unassembled WGS sequence"/>
</dbReference>
<proteinExistence type="predicted"/>
<evidence type="ECO:0000313" key="3">
    <source>
        <dbReference type="Proteomes" id="UP000284842"/>
    </source>
</evidence>
<feature type="region of interest" description="Disordered" evidence="1">
    <location>
        <begin position="309"/>
        <end position="359"/>
    </location>
</feature>
<keyword evidence="3" id="KW-1185">Reference proteome</keyword>
<dbReference type="STRING" id="181874.A0A409VRE6"/>
<accession>A0A409VRE6</accession>
<evidence type="ECO:0000313" key="2">
    <source>
        <dbReference type="EMBL" id="PPQ68817.1"/>
    </source>
</evidence>
<dbReference type="InParanoid" id="A0A409VRE6"/>
<gene>
    <name evidence="2" type="ORF">CVT24_007702</name>
</gene>